<feature type="region of interest" description="Disordered" evidence="4">
    <location>
        <begin position="1"/>
        <end position="32"/>
    </location>
</feature>
<evidence type="ECO:0000256" key="4">
    <source>
        <dbReference type="SAM" id="MobiDB-lite"/>
    </source>
</evidence>
<dbReference type="Proteomes" id="UP000275267">
    <property type="component" value="Unassembled WGS sequence"/>
</dbReference>
<gene>
    <name evidence="7" type="ORF">C2845_PM02G12920</name>
</gene>
<keyword evidence="8" id="KW-1185">Reference proteome</keyword>
<dbReference type="Pfam" id="PF01397">
    <property type="entry name" value="Terpene_synth"/>
    <property type="match status" value="1"/>
</dbReference>
<comment type="cofactor">
    <cofactor evidence="1">
        <name>Mn(2+)</name>
        <dbReference type="ChEBI" id="CHEBI:29035"/>
    </cofactor>
</comment>
<accession>A0A3L6S5U8</accession>
<dbReference type="InterPro" id="IPR036965">
    <property type="entry name" value="Terpene_synth_N_sf"/>
</dbReference>
<dbReference type="InterPro" id="IPR001906">
    <property type="entry name" value="Terpene_synth_N"/>
</dbReference>
<evidence type="ECO:0000259" key="5">
    <source>
        <dbReference type="Pfam" id="PF01397"/>
    </source>
</evidence>
<dbReference type="InterPro" id="IPR034741">
    <property type="entry name" value="Terpene_cyclase-like_1_C"/>
</dbReference>
<feature type="domain" description="Terpene synthase metal-binding" evidence="6">
    <location>
        <begin position="163"/>
        <end position="403"/>
    </location>
</feature>
<dbReference type="OrthoDB" id="1877784at2759"/>
<dbReference type="EMBL" id="PQIB02000005">
    <property type="protein sequence ID" value="RLN16350.1"/>
    <property type="molecule type" value="Genomic_DNA"/>
</dbReference>
<sequence>MRRSSILWPRSGGLSSRRREASTESHTTGEAEVEERDVFATFKDEEGRFTWHDPRDILGLYNAAHLRMHGETVLDEAISFARRCLESMIPYLKLEGSLAHEVIRTLAIPIPRRVRIYDYKYYISIYEKDNMVDKMLLALAKLNFNLMQIYYQQELKLLTRWWKDLQVQANFSFTRDTIVENYFWMAGAYFEPIYSRGRIILTMVMATIVILDDIYDVYGTPQECELFTKCMECWDQNAAQDLPYNLKFIFGKVLDNFENIEDGLEVQEKYCSSYLRKVLMEVVRAYITEVKWRDARYVPATVDEHLHVSARTGAGQLLSCASFVGMGEIATMQSFDWVSNMPKMVHALCVLLRLSNDLAQPYEQEKIPLDVPSTIDTCIVEHNISLELAREKIKGLIEESWKDINEEWLKPDKAQPKELLERIFNLTRTMEFMYKQGDVFTHSHAIKETINSLFVESFSEI</sequence>
<dbReference type="PANTHER" id="PTHR31225">
    <property type="entry name" value="OS04G0344100 PROTEIN-RELATED"/>
    <property type="match status" value="1"/>
</dbReference>
<dbReference type="Gene3D" id="1.50.10.130">
    <property type="entry name" value="Terpene synthase, N-terminal domain"/>
    <property type="match status" value="1"/>
</dbReference>
<dbReference type="InterPro" id="IPR008930">
    <property type="entry name" value="Terpenoid_cyclase/PrenylTrfase"/>
</dbReference>
<evidence type="ECO:0000313" key="7">
    <source>
        <dbReference type="EMBL" id="RLN16350.1"/>
    </source>
</evidence>
<dbReference type="SUPFAM" id="SSF48239">
    <property type="entry name" value="Terpenoid cyclases/Protein prenyltransferases"/>
    <property type="match status" value="1"/>
</dbReference>
<dbReference type="SUPFAM" id="SSF48576">
    <property type="entry name" value="Terpenoid synthases"/>
    <property type="match status" value="1"/>
</dbReference>
<dbReference type="InterPro" id="IPR050148">
    <property type="entry name" value="Terpene_synthase-like"/>
</dbReference>
<comment type="cofactor">
    <cofactor evidence="2">
        <name>Mg(2+)</name>
        <dbReference type="ChEBI" id="CHEBI:18420"/>
    </cofactor>
</comment>
<dbReference type="STRING" id="4540.A0A3L6S5U8"/>
<evidence type="ECO:0000256" key="2">
    <source>
        <dbReference type="ARBA" id="ARBA00001946"/>
    </source>
</evidence>
<dbReference type="Pfam" id="PF03936">
    <property type="entry name" value="Terpene_synth_C"/>
    <property type="match status" value="1"/>
</dbReference>
<name>A0A3L6S5U8_PANMI</name>
<dbReference type="InterPro" id="IPR044814">
    <property type="entry name" value="Terpene_cyclase_plant_C1"/>
</dbReference>
<protein>
    <submittedName>
        <fullName evidence="7">(S)-beta-macrocarpene synthase-like</fullName>
    </submittedName>
</protein>
<dbReference type="Gene3D" id="1.10.600.10">
    <property type="entry name" value="Farnesyl Diphosphate Synthase"/>
    <property type="match status" value="1"/>
</dbReference>
<dbReference type="GO" id="GO:0016102">
    <property type="term" value="P:diterpenoid biosynthetic process"/>
    <property type="evidence" value="ECO:0007669"/>
    <property type="project" value="InterPro"/>
</dbReference>
<dbReference type="SFLD" id="SFLDS00005">
    <property type="entry name" value="Isoprenoid_Synthase_Type_I"/>
    <property type="match status" value="1"/>
</dbReference>
<dbReference type="SFLD" id="SFLDG01019">
    <property type="entry name" value="Terpene_Cyclase_Like_1_C_Termi"/>
    <property type="match status" value="1"/>
</dbReference>
<feature type="domain" description="Terpene synthase N-terminal" evidence="5">
    <location>
        <begin position="36"/>
        <end position="106"/>
    </location>
</feature>
<evidence type="ECO:0000256" key="3">
    <source>
        <dbReference type="ARBA" id="ARBA00022723"/>
    </source>
</evidence>
<comment type="caution">
    <text evidence="7">The sequence shown here is derived from an EMBL/GenBank/DDBJ whole genome shotgun (WGS) entry which is preliminary data.</text>
</comment>
<dbReference type="FunFam" id="1.10.600.10:FF:000007">
    <property type="entry name" value="Isoprene synthase, chloroplastic"/>
    <property type="match status" value="1"/>
</dbReference>
<reference evidence="8" key="1">
    <citation type="journal article" date="2019" name="Nat. Commun.">
        <title>The genome of broomcorn millet.</title>
        <authorList>
            <person name="Zou C."/>
            <person name="Miki D."/>
            <person name="Li D."/>
            <person name="Tang Q."/>
            <person name="Xiao L."/>
            <person name="Rajput S."/>
            <person name="Deng P."/>
            <person name="Jia W."/>
            <person name="Huang R."/>
            <person name="Zhang M."/>
            <person name="Sun Y."/>
            <person name="Hu J."/>
            <person name="Fu X."/>
            <person name="Schnable P.S."/>
            <person name="Li F."/>
            <person name="Zhang H."/>
            <person name="Feng B."/>
            <person name="Zhu X."/>
            <person name="Liu R."/>
            <person name="Schnable J.C."/>
            <person name="Zhu J.-K."/>
            <person name="Zhang H."/>
        </authorList>
    </citation>
    <scope>NUCLEOTIDE SEQUENCE [LARGE SCALE GENOMIC DNA]</scope>
</reference>
<keyword evidence="3" id="KW-0479">Metal-binding</keyword>
<organism evidence="7 8">
    <name type="scientific">Panicum miliaceum</name>
    <name type="common">Proso millet</name>
    <name type="synonym">Broomcorn millet</name>
    <dbReference type="NCBI Taxonomy" id="4540"/>
    <lineage>
        <taxon>Eukaryota</taxon>
        <taxon>Viridiplantae</taxon>
        <taxon>Streptophyta</taxon>
        <taxon>Embryophyta</taxon>
        <taxon>Tracheophyta</taxon>
        <taxon>Spermatophyta</taxon>
        <taxon>Magnoliopsida</taxon>
        <taxon>Liliopsida</taxon>
        <taxon>Poales</taxon>
        <taxon>Poaceae</taxon>
        <taxon>PACMAD clade</taxon>
        <taxon>Panicoideae</taxon>
        <taxon>Panicodae</taxon>
        <taxon>Paniceae</taxon>
        <taxon>Panicinae</taxon>
        <taxon>Panicum</taxon>
        <taxon>Panicum sect. Panicum</taxon>
    </lineage>
</organism>
<dbReference type="GO" id="GO:0010333">
    <property type="term" value="F:terpene synthase activity"/>
    <property type="evidence" value="ECO:0007669"/>
    <property type="project" value="InterPro"/>
</dbReference>
<dbReference type="GO" id="GO:0000287">
    <property type="term" value="F:magnesium ion binding"/>
    <property type="evidence" value="ECO:0007669"/>
    <property type="project" value="InterPro"/>
</dbReference>
<proteinExistence type="predicted"/>
<dbReference type="InterPro" id="IPR008949">
    <property type="entry name" value="Isoprenoid_synthase_dom_sf"/>
</dbReference>
<dbReference type="PANTHER" id="PTHR31225:SF228">
    <property type="entry name" value="ALPHA-TERPINEOL SYNTHASE, CHLOROPLASTIC"/>
    <property type="match status" value="1"/>
</dbReference>
<dbReference type="AlphaFoldDB" id="A0A3L6S5U8"/>
<dbReference type="InterPro" id="IPR005630">
    <property type="entry name" value="Terpene_synthase_metal-bd"/>
</dbReference>
<evidence type="ECO:0000256" key="1">
    <source>
        <dbReference type="ARBA" id="ARBA00001936"/>
    </source>
</evidence>
<evidence type="ECO:0000313" key="8">
    <source>
        <dbReference type="Proteomes" id="UP000275267"/>
    </source>
</evidence>
<dbReference type="CDD" id="cd00684">
    <property type="entry name" value="Terpene_cyclase_plant_C1"/>
    <property type="match status" value="1"/>
</dbReference>
<feature type="compositionally biased region" description="Basic and acidic residues" evidence="4">
    <location>
        <begin position="17"/>
        <end position="29"/>
    </location>
</feature>
<evidence type="ECO:0000259" key="6">
    <source>
        <dbReference type="Pfam" id="PF03936"/>
    </source>
</evidence>